<sequence>MIEINAMFPVMVTSELEAVKRFYETVFGFNAVFYDETFYLHLVSPNSGVQLGFLMPEHASQPAFLHPIMNPEGYVVSLEVQDAAKAYATAKELDLPIAMTLKEEIWGQIHFMVEDPAGIRLDIVQHVDLEGQ</sequence>
<dbReference type="RefSeq" id="WP_251881231.1">
    <property type="nucleotide sequence ID" value="NZ_CP082276.1"/>
</dbReference>
<dbReference type="SUPFAM" id="SSF54593">
    <property type="entry name" value="Glyoxalase/Bleomycin resistance protein/Dihydroxybiphenyl dioxygenase"/>
    <property type="match status" value="1"/>
</dbReference>
<evidence type="ECO:0000313" key="3">
    <source>
        <dbReference type="Proteomes" id="UP001056255"/>
    </source>
</evidence>
<dbReference type="PROSITE" id="PS51819">
    <property type="entry name" value="VOC"/>
    <property type="match status" value="1"/>
</dbReference>
<protein>
    <submittedName>
        <fullName evidence="2">VOC family protein</fullName>
    </submittedName>
</protein>
<reference evidence="2" key="1">
    <citation type="submission" date="2021-08" db="EMBL/GenBank/DDBJ databases">
        <authorList>
            <person name="Sakaguchi M."/>
            <person name="Kikuchi T."/>
            <person name="Urbanczyk H."/>
        </authorList>
    </citation>
    <scope>NUCLEOTIDE SEQUENCE</scope>
    <source>
        <strain evidence="2">020920N</strain>
    </source>
</reference>
<dbReference type="InterPro" id="IPR004360">
    <property type="entry name" value="Glyas_Fos-R_dOase_dom"/>
</dbReference>
<keyword evidence="3" id="KW-1185">Reference proteome</keyword>
<dbReference type="Gene3D" id="3.30.720.120">
    <property type="match status" value="1"/>
</dbReference>
<dbReference type="Pfam" id="PF00903">
    <property type="entry name" value="Glyoxalase"/>
    <property type="match status" value="1"/>
</dbReference>
<accession>A0ABY4X118</accession>
<gene>
    <name evidence="2" type="ORF">K6Q96_16995</name>
</gene>
<evidence type="ECO:0000313" key="2">
    <source>
        <dbReference type="EMBL" id="USH04941.1"/>
    </source>
</evidence>
<feature type="domain" description="VOC" evidence="1">
    <location>
        <begin position="3"/>
        <end position="126"/>
    </location>
</feature>
<evidence type="ECO:0000259" key="1">
    <source>
        <dbReference type="PROSITE" id="PS51819"/>
    </source>
</evidence>
<proteinExistence type="predicted"/>
<dbReference type="Proteomes" id="UP001056255">
    <property type="component" value="Chromosome II"/>
</dbReference>
<dbReference type="Gene3D" id="3.30.720.110">
    <property type="match status" value="1"/>
</dbReference>
<name>A0ABY4X118_9GAMM</name>
<dbReference type="InterPro" id="IPR029068">
    <property type="entry name" value="Glyas_Bleomycin-R_OHBP_Dase"/>
</dbReference>
<dbReference type="EMBL" id="CP082276">
    <property type="protein sequence ID" value="USH04941.1"/>
    <property type="molecule type" value="Genomic_DNA"/>
</dbReference>
<dbReference type="InterPro" id="IPR037523">
    <property type="entry name" value="VOC_core"/>
</dbReference>
<organism evidence="2 3">
    <name type="scientific">Grimontia kaedaensis</name>
    <dbReference type="NCBI Taxonomy" id="2872157"/>
    <lineage>
        <taxon>Bacteria</taxon>
        <taxon>Pseudomonadati</taxon>
        <taxon>Pseudomonadota</taxon>
        <taxon>Gammaproteobacteria</taxon>
        <taxon>Vibrionales</taxon>
        <taxon>Vibrionaceae</taxon>
        <taxon>Grimontia</taxon>
    </lineage>
</organism>